<sequence>MFVTRRVCLTFNICDVVRASSAFLRFCVEQELKSAFGPVLNDDIYPPLSSDFNGRLLLSHNIVRLKKDEFIEDMALELSRGKFVKPQRIVSQLDDGSIGHKTHGERS</sequence>
<reference evidence="1" key="1">
    <citation type="submission" date="2023-04" db="EMBL/GenBank/DDBJ databases">
        <title>Colletotrichum limetticola genome sequence.</title>
        <authorList>
            <person name="Baroncelli R."/>
        </authorList>
    </citation>
    <scope>NUCLEOTIDE SEQUENCE</scope>
    <source>
        <strain evidence="1">KLA-Anderson</strain>
    </source>
</reference>
<dbReference type="Proteomes" id="UP001169217">
    <property type="component" value="Unassembled WGS sequence"/>
</dbReference>
<dbReference type="EMBL" id="JARUPT010000768">
    <property type="protein sequence ID" value="KAK0368797.1"/>
    <property type="molecule type" value="Genomic_DNA"/>
</dbReference>
<accession>A0ABQ9P9R1</accession>
<name>A0ABQ9P9R1_9PEZI</name>
<organism evidence="1 2">
    <name type="scientific">Colletotrichum limetticola</name>
    <dbReference type="NCBI Taxonomy" id="1209924"/>
    <lineage>
        <taxon>Eukaryota</taxon>
        <taxon>Fungi</taxon>
        <taxon>Dikarya</taxon>
        <taxon>Ascomycota</taxon>
        <taxon>Pezizomycotina</taxon>
        <taxon>Sordariomycetes</taxon>
        <taxon>Hypocreomycetidae</taxon>
        <taxon>Glomerellales</taxon>
        <taxon>Glomerellaceae</taxon>
        <taxon>Colletotrichum</taxon>
        <taxon>Colletotrichum acutatum species complex</taxon>
    </lineage>
</organism>
<protein>
    <submittedName>
        <fullName evidence="1">Uncharacterized protein</fullName>
    </submittedName>
</protein>
<evidence type="ECO:0000313" key="1">
    <source>
        <dbReference type="EMBL" id="KAK0368797.1"/>
    </source>
</evidence>
<gene>
    <name evidence="1" type="ORF">CLIM01_13847</name>
</gene>
<comment type="caution">
    <text evidence="1">The sequence shown here is derived from an EMBL/GenBank/DDBJ whole genome shotgun (WGS) entry which is preliminary data.</text>
</comment>
<keyword evidence="2" id="KW-1185">Reference proteome</keyword>
<proteinExistence type="predicted"/>
<evidence type="ECO:0000313" key="2">
    <source>
        <dbReference type="Proteomes" id="UP001169217"/>
    </source>
</evidence>